<name>A0A855X406_9BACT</name>
<comment type="caution">
    <text evidence="6">The sequence shown here is derived from an EMBL/GenBank/DDBJ whole genome shotgun (WGS) entry which is preliminary data.</text>
</comment>
<keyword evidence="2" id="KW-0479">Metal-binding</keyword>
<dbReference type="AlphaFoldDB" id="A0A855X406"/>
<sequence length="551" mass="60209">MISHTFRSASCVSLVIVCSATALERHPAGKRNPAPPLAVVVVVDQMRADYLTRFAPMYTGGLARLMRTGTVYTRAYHDHSATETAVGHATISTGCYPSHHGIVGNSWYDQEQHKMVASVGDSTCPVVGGSGKGGASPHNLLRPALGDWLKATSPQSKVYSLALKDRAAILMGGEHPDGAFWYDRSTGDYVTSKYYSGTLPTVVMDFDKARWPDSFRPQGWQQLFPNSAYVASHADSFAAENDGIHVAFPHLFDSLAQPKDYYAEFYGTPFADELTLKLAEAITRQEALGRDSFPDLLWISCSAADAIGHAFGPNSQEMEDYYLRLDRYLDTFFTALDSSVGSDNYLVVLTGDHGAMTMPEDLAMRGIKGGRIALDSAVKWTMTAGDSAAVNLHLSRNPIARCDYEIYLDYSESRAHGIDDTVLQNVVASYVRRLPDIAVAYTSHELAHDSASSQPYFDLFENAFSPVRRPDIYFAYLENYLVESDPHGTSHGTPYDYDRHVPLVMAGPGVARGTISRTVYTVDIAPTIAALLGVIAPDSVDGRPLGLRSTK</sequence>
<dbReference type="Pfam" id="PF01663">
    <property type="entry name" value="Phosphodiest"/>
    <property type="match status" value="1"/>
</dbReference>
<evidence type="ECO:0000256" key="5">
    <source>
        <dbReference type="PIRSR" id="PIRSR031924-51"/>
    </source>
</evidence>
<dbReference type="InterPro" id="IPR026263">
    <property type="entry name" value="Alkaline_phosphatase_prok"/>
</dbReference>
<organism evidence="6 7">
    <name type="scientific">candidate division GN15 bacterium</name>
    <dbReference type="NCBI Taxonomy" id="2072418"/>
    <lineage>
        <taxon>Bacteria</taxon>
        <taxon>candidate division GN15</taxon>
    </lineage>
</organism>
<reference evidence="6 7" key="1">
    <citation type="journal article" date="2018" name="ISME J.">
        <title>A methanotrophic archaeon couples anaerobic oxidation of methane to Fe(III) reduction.</title>
        <authorList>
            <person name="Cai C."/>
            <person name="Leu A.O."/>
            <person name="Xie G.J."/>
            <person name="Guo J."/>
            <person name="Feng Y."/>
            <person name="Zhao J.X."/>
            <person name="Tyson G.W."/>
            <person name="Yuan Z."/>
            <person name="Hu S."/>
        </authorList>
    </citation>
    <scope>NUCLEOTIDE SEQUENCE [LARGE SCALE GENOMIC DNA]</scope>
    <source>
        <strain evidence="6">FeB_12</strain>
    </source>
</reference>
<accession>A0A855X406</accession>
<dbReference type="InterPro" id="IPR017850">
    <property type="entry name" value="Alkaline_phosphatase_core_sf"/>
</dbReference>
<dbReference type="Gene3D" id="3.40.720.10">
    <property type="entry name" value="Alkaline Phosphatase, subunit A"/>
    <property type="match status" value="1"/>
</dbReference>
<evidence type="ECO:0000256" key="3">
    <source>
        <dbReference type="ARBA" id="ARBA00022729"/>
    </source>
</evidence>
<evidence type="ECO:0008006" key="8">
    <source>
        <dbReference type="Google" id="ProtNLM"/>
    </source>
</evidence>
<dbReference type="CDD" id="cd16016">
    <property type="entry name" value="AP-SPAP"/>
    <property type="match status" value="1"/>
</dbReference>
<gene>
    <name evidence="6" type="ORF">C3F09_04280</name>
</gene>
<dbReference type="SUPFAM" id="SSF53649">
    <property type="entry name" value="Alkaline phosphatase-like"/>
    <property type="match status" value="1"/>
</dbReference>
<dbReference type="GO" id="GO:0046872">
    <property type="term" value="F:metal ion binding"/>
    <property type="evidence" value="ECO:0007669"/>
    <property type="project" value="UniProtKB-KW"/>
</dbReference>
<keyword evidence="1 4" id="KW-0597">Phosphoprotein</keyword>
<dbReference type="PIRSF" id="PIRSF031924">
    <property type="entry name" value="Pi-irrepressible_AP"/>
    <property type="match status" value="1"/>
</dbReference>
<protein>
    <recommendedName>
        <fullName evidence="8">Alkaline phosphatase family protein</fullName>
    </recommendedName>
</protein>
<feature type="active site" description="Phosphothreonine intermediate" evidence="4">
    <location>
        <position position="84"/>
    </location>
</feature>
<dbReference type="Proteomes" id="UP000250918">
    <property type="component" value="Unassembled WGS sequence"/>
</dbReference>
<proteinExistence type="predicted"/>
<dbReference type="PANTHER" id="PTHR10151">
    <property type="entry name" value="ECTONUCLEOTIDE PYROPHOSPHATASE/PHOSPHODIESTERASE"/>
    <property type="match status" value="1"/>
</dbReference>
<feature type="binding site" evidence="5">
    <location>
        <begin position="164"/>
        <end position="166"/>
    </location>
    <ligand>
        <name>substrate</name>
    </ligand>
</feature>
<evidence type="ECO:0000256" key="2">
    <source>
        <dbReference type="ARBA" id="ARBA00022723"/>
    </source>
</evidence>
<dbReference type="InterPro" id="IPR002591">
    <property type="entry name" value="Phosphodiest/P_Trfase"/>
</dbReference>
<evidence type="ECO:0000313" key="6">
    <source>
        <dbReference type="EMBL" id="PWB74176.1"/>
    </source>
</evidence>
<feature type="binding site" evidence="5">
    <location>
        <position position="105"/>
    </location>
    <ligand>
        <name>substrate</name>
    </ligand>
</feature>
<dbReference type="PANTHER" id="PTHR10151:SF120">
    <property type="entry name" value="BIS(5'-ADENOSYL)-TRIPHOSPHATASE"/>
    <property type="match status" value="1"/>
</dbReference>
<dbReference type="GO" id="GO:0004035">
    <property type="term" value="F:alkaline phosphatase activity"/>
    <property type="evidence" value="ECO:0007669"/>
    <property type="project" value="InterPro"/>
</dbReference>
<dbReference type="Gene3D" id="3.30.1360.150">
    <property type="match status" value="1"/>
</dbReference>
<evidence type="ECO:0000313" key="7">
    <source>
        <dbReference type="Proteomes" id="UP000250918"/>
    </source>
</evidence>
<dbReference type="EMBL" id="PQAP01000039">
    <property type="protein sequence ID" value="PWB74176.1"/>
    <property type="molecule type" value="Genomic_DNA"/>
</dbReference>
<evidence type="ECO:0000256" key="1">
    <source>
        <dbReference type="ARBA" id="ARBA00022553"/>
    </source>
</evidence>
<evidence type="ECO:0000256" key="4">
    <source>
        <dbReference type="PIRSR" id="PIRSR031924-50"/>
    </source>
</evidence>
<keyword evidence="3" id="KW-0732">Signal</keyword>